<evidence type="ECO:0000256" key="2">
    <source>
        <dbReference type="ARBA" id="ARBA00012135"/>
    </source>
</evidence>
<keyword evidence="3 8" id="KW-0808">Transferase</keyword>
<dbReference type="FunFam" id="3.40.1190.20:FF:000003">
    <property type="entry name" value="Phosphomethylpyrimidine kinase ThiD"/>
    <property type="match status" value="1"/>
</dbReference>
<dbReference type="InterPro" id="IPR013749">
    <property type="entry name" value="PM/HMP-P_kinase-1"/>
</dbReference>
<dbReference type="Pfam" id="PF08543">
    <property type="entry name" value="Phos_pyr_kin"/>
    <property type="match status" value="1"/>
</dbReference>
<protein>
    <recommendedName>
        <fullName evidence="2">hydroxymethylpyrimidine kinase</fullName>
        <ecNumber evidence="2">2.7.1.49</ecNumber>
    </recommendedName>
</protein>
<dbReference type="Gene3D" id="3.40.1190.20">
    <property type="match status" value="1"/>
</dbReference>
<dbReference type="SUPFAM" id="SSF53613">
    <property type="entry name" value="Ribokinase-like"/>
    <property type="match status" value="1"/>
</dbReference>
<dbReference type="InterPro" id="IPR004399">
    <property type="entry name" value="HMP/HMP-P_kinase_dom"/>
</dbReference>
<dbReference type="GO" id="GO:0009229">
    <property type="term" value="P:thiamine diphosphate biosynthetic process"/>
    <property type="evidence" value="ECO:0007669"/>
    <property type="project" value="UniProtKB-UniPathway"/>
</dbReference>
<dbReference type="PANTHER" id="PTHR20858:SF17">
    <property type="entry name" value="HYDROXYMETHYLPYRIMIDINE_PHOSPHOMETHYLPYRIMIDINE KINASE THI20-RELATED"/>
    <property type="match status" value="1"/>
</dbReference>
<evidence type="ECO:0000313" key="8">
    <source>
        <dbReference type="EMBL" id="GBF58565.1"/>
    </source>
</evidence>
<keyword evidence="4" id="KW-0547">Nucleotide-binding</keyword>
<evidence type="ECO:0000256" key="6">
    <source>
        <dbReference type="ARBA" id="ARBA00022840"/>
    </source>
</evidence>
<comment type="caution">
    <text evidence="8">The sequence shown here is derived from an EMBL/GenBank/DDBJ whole genome shotgun (WGS) entry which is preliminary data.</text>
</comment>
<evidence type="ECO:0000313" key="9">
    <source>
        <dbReference type="Proteomes" id="UP000245086"/>
    </source>
</evidence>
<dbReference type="GO" id="GO:0005829">
    <property type="term" value="C:cytosol"/>
    <property type="evidence" value="ECO:0007669"/>
    <property type="project" value="TreeGrafter"/>
</dbReference>
<dbReference type="InterPro" id="IPR029056">
    <property type="entry name" value="Ribokinase-like"/>
</dbReference>
<dbReference type="GO" id="GO:0005524">
    <property type="term" value="F:ATP binding"/>
    <property type="evidence" value="ECO:0007669"/>
    <property type="project" value="UniProtKB-KW"/>
</dbReference>
<evidence type="ECO:0000256" key="3">
    <source>
        <dbReference type="ARBA" id="ARBA00022679"/>
    </source>
</evidence>
<evidence type="ECO:0000256" key="5">
    <source>
        <dbReference type="ARBA" id="ARBA00022777"/>
    </source>
</evidence>
<feature type="domain" description="Pyridoxamine kinase/Phosphomethylpyrimidine kinase" evidence="7">
    <location>
        <begin position="17"/>
        <end position="262"/>
    </location>
</feature>
<dbReference type="RefSeq" id="WP_108985434.1">
    <property type="nucleotide sequence ID" value="NZ_BFBR01000007.1"/>
</dbReference>
<dbReference type="PANTHER" id="PTHR20858">
    <property type="entry name" value="PHOSPHOMETHYLPYRIMIDINE KINASE"/>
    <property type="match status" value="1"/>
</dbReference>
<proteinExistence type="predicted"/>
<gene>
    <name evidence="8" type="primary">thiD</name>
    <name evidence="8" type="ORF">PbB2_02251</name>
</gene>
<dbReference type="GO" id="GO:0009228">
    <property type="term" value="P:thiamine biosynthetic process"/>
    <property type="evidence" value="ECO:0007669"/>
    <property type="project" value="InterPro"/>
</dbReference>
<evidence type="ECO:0000256" key="4">
    <source>
        <dbReference type="ARBA" id="ARBA00022741"/>
    </source>
</evidence>
<keyword evidence="6" id="KW-0067">ATP-binding</keyword>
<name>A0A2P2EBW9_9PROT</name>
<reference evidence="8 9" key="1">
    <citation type="journal article" date="2018" name="Genome Announc.">
        <title>Draft Genome Sequence of "Candidatus Phycosocius bacilliformis," an Alphaproteobacterial Ectosymbiont of the Hydrocarbon-Producing Green Alga Botryococcus braunii.</title>
        <authorList>
            <person name="Tanabe Y."/>
            <person name="Yamaguchi H."/>
            <person name="Watanabe M.M."/>
        </authorList>
    </citation>
    <scope>NUCLEOTIDE SEQUENCE [LARGE SCALE GENOMIC DNA]</scope>
    <source>
        <strain evidence="8 9">BOTRYCO-2</strain>
    </source>
</reference>
<dbReference type="Proteomes" id="UP000245086">
    <property type="component" value="Unassembled WGS sequence"/>
</dbReference>
<dbReference type="GO" id="GO:0008902">
    <property type="term" value="F:hydroxymethylpyrimidine kinase activity"/>
    <property type="evidence" value="ECO:0007669"/>
    <property type="project" value="UniProtKB-EC"/>
</dbReference>
<dbReference type="EC" id="2.7.1.49" evidence="2"/>
<evidence type="ECO:0000256" key="1">
    <source>
        <dbReference type="ARBA" id="ARBA00004948"/>
    </source>
</evidence>
<sequence>MTPPTPKGRVLIVAGSDSGGGAGIQADIKAVTALGGFAMTAVTAITVQNTLGVFNVHPIPLAVISEQISCVTSDLGVDAVKTGMLGSIETVETVAEALETHTKGIVRVVDPVMVAKGGHPLLEERAVAAVKSLMIPLAGLLTPNAPEAERLTDLDVDGINGQRRAGERLLRLGAEAVLVKGGHIPGPRFTDVLATQAGEVFFEAERIETASTHGTGCTLASAIAAYLAQGVGLEEAVERARAYLLEAIRRAPGFGKGHGPLNHAWTVSK</sequence>
<keyword evidence="9" id="KW-1185">Reference proteome</keyword>
<keyword evidence="5 8" id="KW-0418">Kinase</keyword>
<dbReference type="NCBIfam" id="TIGR00097">
    <property type="entry name" value="HMP-P_kinase"/>
    <property type="match status" value="1"/>
</dbReference>
<organism evidence="8 9">
    <name type="scientific">Candidatus Phycosocius bacilliformis</name>
    <dbReference type="NCBI Taxonomy" id="1445552"/>
    <lineage>
        <taxon>Bacteria</taxon>
        <taxon>Pseudomonadati</taxon>
        <taxon>Pseudomonadota</taxon>
        <taxon>Alphaproteobacteria</taxon>
        <taxon>Caulobacterales</taxon>
        <taxon>Caulobacterales incertae sedis</taxon>
        <taxon>Candidatus Phycosocius</taxon>
    </lineage>
</organism>
<dbReference type="AlphaFoldDB" id="A0A2P2EBW9"/>
<accession>A0A2P2EBW9</accession>
<dbReference type="UniPathway" id="UPA00060">
    <property type="reaction ID" value="UER00138"/>
</dbReference>
<evidence type="ECO:0000259" key="7">
    <source>
        <dbReference type="Pfam" id="PF08543"/>
    </source>
</evidence>
<dbReference type="OrthoDB" id="9810880at2"/>
<dbReference type="GO" id="GO:0008972">
    <property type="term" value="F:phosphomethylpyrimidine kinase activity"/>
    <property type="evidence" value="ECO:0007669"/>
    <property type="project" value="InterPro"/>
</dbReference>
<comment type="pathway">
    <text evidence="1">Cofactor biosynthesis; thiamine diphosphate biosynthesis.</text>
</comment>
<dbReference type="EMBL" id="BFBR01000007">
    <property type="protein sequence ID" value="GBF58565.1"/>
    <property type="molecule type" value="Genomic_DNA"/>
</dbReference>
<dbReference type="CDD" id="cd01169">
    <property type="entry name" value="HMPP_kinase"/>
    <property type="match status" value="1"/>
</dbReference>